<dbReference type="GO" id="GO:0006261">
    <property type="term" value="P:DNA-templated DNA replication"/>
    <property type="evidence" value="ECO:0007669"/>
    <property type="project" value="TreeGrafter"/>
</dbReference>
<dbReference type="CDD" id="cd22924">
    <property type="entry name" value="HFD_CHRAC1-like"/>
    <property type="match status" value="1"/>
</dbReference>
<dbReference type="InterPro" id="IPR003958">
    <property type="entry name" value="CBFA_NFYB_domain"/>
</dbReference>
<dbReference type="AlphaFoldDB" id="A0A2J7PXU5"/>
<gene>
    <name evidence="5" type="ORF">B7P43_G05093</name>
</gene>
<dbReference type="InterPro" id="IPR009072">
    <property type="entry name" value="Histone-fold"/>
</dbReference>
<protein>
    <recommendedName>
        <fullName evidence="4">Transcription factor CBF/NF-Y/archaeal histone domain-containing protein</fullName>
    </recommendedName>
</protein>
<dbReference type="Gene3D" id="1.10.20.10">
    <property type="entry name" value="Histone, subunit A"/>
    <property type="match status" value="1"/>
</dbReference>
<dbReference type="InParanoid" id="A0A2J7PXU5"/>
<dbReference type="OrthoDB" id="1291358at2759"/>
<keyword evidence="2" id="KW-0539">Nucleus</keyword>
<dbReference type="GO" id="GO:0006338">
    <property type="term" value="P:chromatin remodeling"/>
    <property type="evidence" value="ECO:0007669"/>
    <property type="project" value="TreeGrafter"/>
</dbReference>
<feature type="compositionally biased region" description="Polar residues" evidence="3">
    <location>
        <begin position="140"/>
        <end position="154"/>
    </location>
</feature>
<dbReference type="PANTHER" id="PTHR10252">
    <property type="entry name" value="HISTONE-LIKE TRANSCRIPTION FACTOR CCAAT-RELATED"/>
    <property type="match status" value="1"/>
</dbReference>
<evidence type="ECO:0000259" key="4">
    <source>
        <dbReference type="Pfam" id="PF00808"/>
    </source>
</evidence>
<feature type="region of interest" description="Disordered" evidence="3">
    <location>
        <begin position="104"/>
        <end position="180"/>
    </location>
</feature>
<dbReference type="EMBL" id="NEVH01020852">
    <property type="protein sequence ID" value="PNF21157.1"/>
    <property type="molecule type" value="Genomic_DNA"/>
</dbReference>
<dbReference type="GO" id="GO:0008623">
    <property type="term" value="C:CHRAC"/>
    <property type="evidence" value="ECO:0007669"/>
    <property type="project" value="TreeGrafter"/>
</dbReference>
<organism evidence="5 6">
    <name type="scientific">Cryptotermes secundus</name>
    <dbReference type="NCBI Taxonomy" id="105785"/>
    <lineage>
        <taxon>Eukaryota</taxon>
        <taxon>Metazoa</taxon>
        <taxon>Ecdysozoa</taxon>
        <taxon>Arthropoda</taxon>
        <taxon>Hexapoda</taxon>
        <taxon>Insecta</taxon>
        <taxon>Pterygota</taxon>
        <taxon>Neoptera</taxon>
        <taxon>Polyneoptera</taxon>
        <taxon>Dictyoptera</taxon>
        <taxon>Blattodea</taxon>
        <taxon>Blattoidea</taxon>
        <taxon>Termitoidae</taxon>
        <taxon>Kalotermitidae</taxon>
        <taxon>Cryptotermitinae</taxon>
        <taxon>Cryptotermes</taxon>
    </lineage>
</organism>
<evidence type="ECO:0000313" key="6">
    <source>
        <dbReference type="Proteomes" id="UP000235965"/>
    </source>
</evidence>
<feature type="region of interest" description="Disordered" evidence="3">
    <location>
        <begin position="264"/>
        <end position="283"/>
    </location>
</feature>
<dbReference type="Pfam" id="PF00808">
    <property type="entry name" value="CBFD_NFYB_HMF"/>
    <property type="match status" value="1"/>
</dbReference>
<dbReference type="STRING" id="105785.A0A2J7PXU5"/>
<dbReference type="PANTHER" id="PTHR10252:SF54">
    <property type="entry name" value="CHROMATIN ACCESSIBILITY COMPLEX PROTEIN 1"/>
    <property type="match status" value="1"/>
</dbReference>
<keyword evidence="6" id="KW-1185">Reference proteome</keyword>
<sequence>MEEESFKRRPNELSLSRVKTIMKSSPDAENVSQESVYLVTKATELFIKYMVEEAYKESNNSKSLEYKHVSELVQTREELSFLREIVPRKCTLRDIEEDLRRRGLETKRPGVSSSSSDVSLYSDEDLTLSPEPRDTKADPSFSQSNGRSNLSSAYSPERTYLKSAPVSRTRPSLVKPSQSAEEFVSAKELETSSGVVTYSGTSTSSANLPHACCSDVVVLRPGTPSTITLSSSSMSFEGSPSPTLSFLDPGPSSVVAAASPMSVMSVSSGSRTPSPSPSYSSLSPQIHSTIQVQDEFDMITESVESMSSDSSICEVEQE</sequence>
<dbReference type="InterPro" id="IPR050568">
    <property type="entry name" value="Transcr_DNA_Rep_Reg"/>
</dbReference>
<evidence type="ECO:0000256" key="1">
    <source>
        <dbReference type="ARBA" id="ARBA00004123"/>
    </source>
</evidence>
<accession>A0A2J7PXU5</accession>
<name>A0A2J7PXU5_9NEOP</name>
<proteinExistence type="predicted"/>
<feature type="domain" description="Transcription factor CBF/NF-Y/archaeal histone" evidence="4">
    <location>
        <begin position="12"/>
        <end position="70"/>
    </location>
</feature>
<evidence type="ECO:0000256" key="3">
    <source>
        <dbReference type="SAM" id="MobiDB-lite"/>
    </source>
</evidence>
<dbReference type="SUPFAM" id="SSF47113">
    <property type="entry name" value="Histone-fold"/>
    <property type="match status" value="1"/>
</dbReference>
<reference evidence="5 6" key="1">
    <citation type="submission" date="2017-12" db="EMBL/GenBank/DDBJ databases">
        <title>Hemimetabolous genomes reveal molecular basis of termite eusociality.</title>
        <authorList>
            <person name="Harrison M.C."/>
            <person name="Jongepier E."/>
            <person name="Robertson H.M."/>
            <person name="Arning N."/>
            <person name="Bitard-Feildel T."/>
            <person name="Chao H."/>
            <person name="Childers C.P."/>
            <person name="Dinh H."/>
            <person name="Doddapaneni H."/>
            <person name="Dugan S."/>
            <person name="Gowin J."/>
            <person name="Greiner C."/>
            <person name="Han Y."/>
            <person name="Hu H."/>
            <person name="Hughes D.S.T."/>
            <person name="Huylmans A.-K."/>
            <person name="Kemena C."/>
            <person name="Kremer L.P.M."/>
            <person name="Lee S.L."/>
            <person name="Lopez-Ezquerra A."/>
            <person name="Mallet L."/>
            <person name="Monroy-Kuhn J.M."/>
            <person name="Moser A."/>
            <person name="Murali S.C."/>
            <person name="Muzny D.M."/>
            <person name="Otani S."/>
            <person name="Piulachs M.-D."/>
            <person name="Poelchau M."/>
            <person name="Qu J."/>
            <person name="Schaub F."/>
            <person name="Wada-Katsumata A."/>
            <person name="Worley K.C."/>
            <person name="Xie Q."/>
            <person name="Ylla G."/>
            <person name="Poulsen M."/>
            <person name="Gibbs R.A."/>
            <person name="Schal C."/>
            <person name="Richards S."/>
            <person name="Belles X."/>
            <person name="Korb J."/>
            <person name="Bornberg-Bauer E."/>
        </authorList>
    </citation>
    <scope>NUCLEOTIDE SEQUENCE [LARGE SCALE GENOMIC DNA]</scope>
    <source>
        <tissue evidence="5">Whole body</tissue>
    </source>
</reference>
<comment type="subcellular location">
    <subcellularLocation>
        <location evidence="1">Nucleus</location>
    </subcellularLocation>
</comment>
<dbReference type="Proteomes" id="UP000235965">
    <property type="component" value="Unassembled WGS sequence"/>
</dbReference>
<feature type="compositionally biased region" description="Low complexity" evidence="3">
    <location>
        <begin position="111"/>
        <end position="121"/>
    </location>
</feature>
<evidence type="ECO:0000313" key="5">
    <source>
        <dbReference type="EMBL" id="PNF21157.1"/>
    </source>
</evidence>
<comment type="caution">
    <text evidence="5">The sequence shown here is derived from an EMBL/GenBank/DDBJ whole genome shotgun (WGS) entry which is preliminary data.</text>
</comment>
<evidence type="ECO:0000256" key="2">
    <source>
        <dbReference type="ARBA" id="ARBA00023242"/>
    </source>
</evidence>
<dbReference type="GO" id="GO:0046982">
    <property type="term" value="F:protein heterodimerization activity"/>
    <property type="evidence" value="ECO:0007669"/>
    <property type="project" value="InterPro"/>
</dbReference>